<evidence type="ECO:0000256" key="4">
    <source>
        <dbReference type="ARBA" id="ARBA00022692"/>
    </source>
</evidence>
<keyword evidence="12" id="KW-0496">Mitochondrion</keyword>
<feature type="transmembrane region" description="Helical" evidence="11">
    <location>
        <begin position="57"/>
        <end position="81"/>
    </location>
</feature>
<organism evidence="12">
    <name type="scientific">Coleoptera sp. ACP-2013</name>
    <dbReference type="NCBI Taxonomy" id="2485033"/>
    <lineage>
        <taxon>Eukaryota</taxon>
        <taxon>Metazoa</taxon>
        <taxon>Ecdysozoa</taxon>
        <taxon>Arthropoda</taxon>
        <taxon>Hexapoda</taxon>
        <taxon>Insecta</taxon>
        <taxon>Pterygota</taxon>
        <taxon>Neoptera</taxon>
        <taxon>Endopterygota</taxon>
        <taxon>Coleoptera</taxon>
    </lineage>
</organism>
<keyword evidence="5" id="KW-1278">Translocase</keyword>
<dbReference type="Gene3D" id="1.10.287.3510">
    <property type="match status" value="1"/>
</dbReference>
<reference evidence="12" key="1">
    <citation type="journal article" date="2015" name="Mol. Biol. Evol.">
        <title>Soup to Tree: The Phylogeny of Beetles Inferred by Mitochondrial Metagenomics of a Bornean Rainforest Sample.</title>
        <authorList>
            <person name="Crampton-Platt A."/>
            <person name="Timmermans M.J."/>
            <person name="Gimmel M.L."/>
            <person name="Kutty S.N."/>
            <person name="Cockerill T.D."/>
            <person name="Vun Khen C."/>
            <person name="Vogler A.P."/>
        </authorList>
    </citation>
    <scope>NUCLEOTIDE SEQUENCE</scope>
</reference>
<dbReference type="EMBL" id="MH940206">
    <property type="protein sequence ID" value="AYR05373.1"/>
    <property type="molecule type" value="Genomic_DNA"/>
</dbReference>
<evidence type="ECO:0000256" key="5">
    <source>
        <dbReference type="ARBA" id="ARBA00022967"/>
    </source>
</evidence>
<dbReference type="AlphaFoldDB" id="A0A3G3MEW8"/>
<evidence type="ECO:0000256" key="6">
    <source>
        <dbReference type="ARBA" id="ARBA00022989"/>
    </source>
</evidence>
<dbReference type="Pfam" id="PF00420">
    <property type="entry name" value="Oxidored_q2"/>
    <property type="match status" value="1"/>
</dbReference>
<dbReference type="InterPro" id="IPR039428">
    <property type="entry name" value="NUOK/Mnh_C1-like"/>
</dbReference>
<evidence type="ECO:0000256" key="11">
    <source>
        <dbReference type="SAM" id="Phobius"/>
    </source>
</evidence>
<comment type="similarity">
    <text evidence="2">Belongs to the complex I subunit 4L family.</text>
</comment>
<reference evidence="12" key="2">
    <citation type="submission" date="2018-09" db="EMBL/GenBank/DDBJ databases">
        <authorList>
            <person name="James G."/>
        </authorList>
    </citation>
    <scope>NUCLEOTIDE SEQUENCE</scope>
</reference>
<comment type="subcellular location">
    <subcellularLocation>
        <location evidence="1">Membrane</location>
        <topology evidence="1">Multi-pass membrane protein</topology>
    </subcellularLocation>
</comment>
<name>A0A3G3MEW8_9COLE</name>
<evidence type="ECO:0000256" key="7">
    <source>
        <dbReference type="ARBA" id="ARBA00023027"/>
    </source>
</evidence>
<keyword evidence="4 11" id="KW-0812">Transmembrane</keyword>
<evidence type="ECO:0000256" key="8">
    <source>
        <dbReference type="ARBA" id="ARBA00023136"/>
    </source>
</evidence>
<accession>A0A3G3MEW8</accession>
<geneLocation type="mitochondrion" evidence="12"/>
<evidence type="ECO:0000256" key="10">
    <source>
        <dbReference type="ARBA" id="ARBA00049551"/>
    </source>
</evidence>
<evidence type="ECO:0000256" key="1">
    <source>
        <dbReference type="ARBA" id="ARBA00004141"/>
    </source>
</evidence>
<keyword evidence="8 11" id="KW-0472">Membrane</keyword>
<evidence type="ECO:0000256" key="2">
    <source>
        <dbReference type="ARBA" id="ARBA00010519"/>
    </source>
</evidence>
<feature type="transmembrane region" description="Helical" evidence="11">
    <location>
        <begin position="6"/>
        <end position="22"/>
    </location>
</feature>
<feature type="transmembrane region" description="Helical" evidence="11">
    <location>
        <begin position="29"/>
        <end position="51"/>
    </location>
</feature>
<keyword evidence="6 11" id="KW-1133">Transmembrane helix</keyword>
<evidence type="ECO:0000256" key="9">
    <source>
        <dbReference type="ARBA" id="ARBA00031586"/>
    </source>
</evidence>
<proteinExistence type="inferred from homology"/>
<gene>
    <name evidence="12" type="primary">nad4l</name>
</gene>
<keyword evidence="7" id="KW-0520">NAD</keyword>
<protein>
    <recommendedName>
        <fullName evidence="3">NADH-ubiquinone oxidoreductase chain 4L</fullName>
    </recommendedName>
    <alternativeName>
        <fullName evidence="9">NADH dehydrogenase subunit 4L</fullName>
    </alternativeName>
</protein>
<dbReference type="GO" id="GO:0008137">
    <property type="term" value="F:NADH dehydrogenase (ubiquinone) activity"/>
    <property type="evidence" value="ECO:0007669"/>
    <property type="project" value="UniProtKB-EC"/>
</dbReference>
<sequence length="96" mass="11261">MMIMNLGFPLMMYFVGLGMFCFKCKHLLLMLLSLEFIVLSLYFGLYIYLMFCGYEYYFSMVFLTMSVCEGALGLSILVAMIRSYGNDYFQSFSILW</sequence>
<comment type="catalytic activity">
    <reaction evidence="10">
        <text>a ubiquinone + NADH + 5 H(+)(in) = a ubiquinol + NAD(+) + 4 H(+)(out)</text>
        <dbReference type="Rhea" id="RHEA:29091"/>
        <dbReference type="Rhea" id="RHEA-COMP:9565"/>
        <dbReference type="Rhea" id="RHEA-COMP:9566"/>
        <dbReference type="ChEBI" id="CHEBI:15378"/>
        <dbReference type="ChEBI" id="CHEBI:16389"/>
        <dbReference type="ChEBI" id="CHEBI:17976"/>
        <dbReference type="ChEBI" id="CHEBI:57540"/>
        <dbReference type="ChEBI" id="CHEBI:57945"/>
        <dbReference type="EC" id="7.1.1.2"/>
    </reaction>
</comment>
<evidence type="ECO:0000313" key="12">
    <source>
        <dbReference type="EMBL" id="AYR05373.1"/>
    </source>
</evidence>
<evidence type="ECO:0000256" key="3">
    <source>
        <dbReference type="ARBA" id="ARBA00016612"/>
    </source>
</evidence>
<dbReference type="GO" id="GO:0016020">
    <property type="term" value="C:membrane"/>
    <property type="evidence" value="ECO:0007669"/>
    <property type="project" value="UniProtKB-SubCell"/>
</dbReference>